<dbReference type="Pfam" id="PF09814">
    <property type="entry name" value="HECT_2"/>
    <property type="match status" value="1"/>
</dbReference>
<evidence type="ECO:0000313" key="1">
    <source>
        <dbReference type="EMBL" id="CAG8101135.1"/>
    </source>
</evidence>
<dbReference type="GO" id="GO:0030332">
    <property type="term" value="F:cyclin binding"/>
    <property type="evidence" value="ECO:0007669"/>
    <property type="project" value="TreeGrafter"/>
</dbReference>
<dbReference type="EMBL" id="CAJVOS010000023">
    <property type="protein sequence ID" value="CAG8101135.1"/>
    <property type="molecule type" value="Genomic_DNA"/>
</dbReference>
<dbReference type="GO" id="GO:0031624">
    <property type="term" value="F:ubiquitin conjugating enzyme binding"/>
    <property type="evidence" value="ECO:0007669"/>
    <property type="project" value="TreeGrafter"/>
</dbReference>
<dbReference type="GO" id="GO:0000209">
    <property type="term" value="P:protein polyubiquitination"/>
    <property type="evidence" value="ECO:0007669"/>
    <property type="project" value="TreeGrafter"/>
</dbReference>
<name>A0A9W4MVA5_PENOL</name>
<dbReference type="InterPro" id="IPR019193">
    <property type="entry name" value="UBQ-conj_enz_E2-bd_prot"/>
</dbReference>
<dbReference type="Proteomes" id="UP001153618">
    <property type="component" value="Unassembled WGS sequence"/>
</dbReference>
<evidence type="ECO:0008006" key="3">
    <source>
        <dbReference type="Google" id="ProtNLM"/>
    </source>
</evidence>
<dbReference type="AlphaFoldDB" id="A0A9W4MVA5"/>
<dbReference type="GO" id="GO:0051865">
    <property type="term" value="P:protein autoubiquitination"/>
    <property type="evidence" value="ECO:0007669"/>
    <property type="project" value="TreeGrafter"/>
</dbReference>
<dbReference type="GO" id="GO:0043161">
    <property type="term" value="P:proteasome-mediated ubiquitin-dependent protein catabolic process"/>
    <property type="evidence" value="ECO:0007669"/>
    <property type="project" value="TreeGrafter"/>
</dbReference>
<dbReference type="GO" id="GO:0061630">
    <property type="term" value="F:ubiquitin protein ligase activity"/>
    <property type="evidence" value="ECO:0007669"/>
    <property type="project" value="TreeGrafter"/>
</dbReference>
<dbReference type="GO" id="GO:0005829">
    <property type="term" value="C:cytosol"/>
    <property type="evidence" value="ECO:0007669"/>
    <property type="project" value="TreeGrafter"/>
</dbReference>
<accession>A0A9W4MVA5</accession>
<protein>
    <recommendedName>
        <fullName evidence="3">Ubiquitin-conjugating enzyme E2-binding protein</fullName>
    </recommendedName>
</protein>
<dbReference type="GO" id="GO:0005634">
    <property type="term" value="C:nucleus"/>
    <property type="evidence" value="ECO:0007669"/>
    <property type="project" value="TreeGrafter"/>
</dbReference>
<dbReference type="OrthoDB" id="386949at2759"/>
<keyword evidence="2" id="KW-1185">Reference proteome</keyword>
<gene>
    <name evidence="1" type="ORF">POLS_LOCUS4679</name>
</gene>
<dbReference type="PANTHER" id="PTHR31531:SF2">
    <property type="entry name" value="E3 UBIQUITIN-PROTEIN LIGASE E3D"/>
    <property type="match status" value="1"/>
</dbReference>
<organism evidence="1 2">
    <name type="scientific">Penicillium olsonii</name>
    <dbReference type="NCBI Taxonomy" id="99116"/>
    <lineage>
        <taxon>Eukaryota</taxon>
        <taxon>Fungi</taxon>
        <taxon>Dikarya</taxon>
        <taxon>Ascomycota</taxon>
        <taxon>Pezizomycotina</taxon>
        <taxon>Eurotiomycetes</taxon>
        <taxon>Eurotiomycetidae</taxon>
        <taxon>Eurotiales</taxon>
        <taxon>Aspergillaceae</taxon>
        <taxon>Penicillium</taxon>
    </lineage>
</organism>
<reference evidence="1" key="1">
    <citation type="submission" date="2021-07" db="EMBL/GenBank/DDBJ databases">
        <authorList>
            <person name="Branca A.L. A."/>
        </authorList>
    </citation>
    <scope>NUCLEOTIDE SEQUENCE</scope>
</reference>
<evidence type="ECO:0000313" key="2">
    <source>
        <dbReference type="Proteomes" id="UP001153618"/>
    </source>
</evidence>
<dbReference type="GO" id="GO:0006513">
    <property type="term" value="P:protein monoubiquitination"/>
    <property type="evidence" value="ECO:0007669"/>
    <property type="project" value="TreeGrafter"/>
</dbReference>
<dbReference type="GO" id="GO:0000151">
    <property type="term" value="C:ubiquitin ligase complex"/>
    <property type="evidence" value="ECO:0007669"/>
    <property type="project" value="TreeGrafter"/>
</dbReference>
<proteinExistence type="predicted"/>
<dbReference type="PANTHER" id="PTHR31531">
    <property type="entry name" value="E3 UBIQUITIN-PROTEIN LIGASE E3D FAMILY MEMBER"/>
    <property type="match status" value="1"/>
</dbReference>
<comment type="caution">
    <text evidence="1">The sequence shown here is derived from an EMBL/GenBank/DDBJ whole genome shotgun (WGS) entry which is preliminary data.</text>
</comment>
<sequence length="435" mass="48797">MMQESEVSLYLHAEFLPNIRQTTLYVSLPGTAAFKDIHPDVQLSQSRKAVTVSLPSPFQDTTETIKLPARVSDASRRALQTRIKPTPKANGGPFEFSFRMQVDANDEALAPRDELIDDFVPWTADKMSASTRIRCRKCEQHLLRSSTSDNIGDEDDDSVQSWAWKDLPSGNWAEMMDFWHCHKPDTHEGHGKDEKESALRIEDQTAQTKGYGADSQVVAIPGTVLIDVATFLLAESDCSGLVKVNDEERKSSTEFFAARTLHCTKCRSIIGMEDPIAKGWRLLKANVSLNIKQDLDTEAGWETHSAEVIVAAQLLELIERESARRFVVHCGQKSGLLLWVFNPDMRYSNSNPGHSVMAQQAMKVFFQETDDVDELLHPEIGNPSPLSVEELELPTMIFEATWTALRDSNLILPTSARKFNEWQVGLLSRYSRGSA</sequence>